<gene>
    <name evidence="2" type="ORF">AC579_9356</name>
</gene>
<sequence>MPPRSRNLRIYEGSKRSHAASHAAYMPLPRNCTRVLTLLPGQFDEPLKAELEIVSLTDLRSAAEHTYCVARERESPVPNINEGLGVPLTHHPDRSHRRFKATQNIEGACRFREVQDYERAGKCHWETPTELDCRTARAILPLGYECISYAWGDLVFPHSVEIAGMSFRLTSSLYEALRRFRPVDRSRRLWADALCIDQENDEERAQQVAIIADIFAAASAVLIWLGPACDRDTLAFATMPKLADLGGIGWTDRLHDLICDRPFCACCGDAFKPSTDITKDCMEACALLLRRSWFTRLWVVQEISGRDLRDVTIYVGTHNAYWHDFDFTMQRCWHYFSGRSQPSHGGHAGGVNNSSSSQHQQYMALIARASRTSAPQPHYFPSAGFLQDLVSLGERQCYDPLDRVFAILPILGLQDIDVLRPDYQLRPAQLYARVINVATQCMRGQQLHDNREESWYECSLSLMFSLAGTEATRDESSRQDWPSWVPDFDRLTSRSRSKLFSCIPSAALSHQILGRVKSQCPRQHELEDFCSIPSFVPNVLEDLLGWIANCITFVHECCKTHALSSAADLSAILASDVGETQQGLPASDFRENPGPPVPLISQEMFIEGVSRICKGRGDLGIIQEADPTELYKLLSLFVALELSPAYDHGRLLCAMKLDDDETALTVGWVSQLALPGDVICCMGGMPNPIVLRSKGNMPHYQIIGDSWFYDWGLPTLAPRFGFKLPEVRRASRGMITRERLMQKWYSSKEQTIRVR</sequence>
<dbReference type="OrthoDB" id="3945957at2759"/>
<dbReference type="Proteomes" id="UP000073492">
    <property type="component" value="Unassembled WGS sequence"/>
</dbReference>
<dbReference type="InterPro" id="IPR010730">
    <property type="entry name" value="HET"/>
</dbReference>
<evidence type="ECO:0000259" key="1">
    <source>
        <dbReference type="Pfam" id="PF06985"/>
    </source>
</evidence>
<feature type="domain" description="Heterokaryon incompatibility" evidence="1">
    <location>
        <begin position="144"/>
        <end position="302"/>
    </location>
</feature>
<accession>A0A139I2K3</accession>
<protein>
    <recommendedName>
        <fullName evidence="1">Heterokaryon incompatibility domain-containing protein</fullName>
    </recommendedName>
</protein>
<dbReference type="STRING" id="113226.A0A139I2K3"/>
<dbReference type="Pfam" id="PF06985">
    <property type="entry name" value="HET"/>
    <property type="match status" value="1"/>
</dbReference>
<proteinExistence type="predicted"/>
<keyword evidence="3" id="KW-1185">Reference proteome</keyword>
<organism evidence="2 3">
    <name type="scientific">Pseudocercospora musae</name>
    <dbReference type="NCBI Taxonomy" id="113226"/>
    <lineage>
        <taxon>Eukaryota</taxon>
        <taxon>Fungi</taxon>
        <taxon>Dikarya</taxon>
        <taxon>Ascomycota</taxon>
        <taxon>Pezizomycotina</taxon>
        <taxon>Dothideomycetes</taxon>
        <taxon>Dothideomycetidae</taxon>
        <taxon>Mycosphaerellales</taxon>
        <taxon>Mycosphaerellaceae</taxon>
        <taxon>Pseudocercospora</taxon>
    </lineage>
</organism>
<dbReference type="EMBL" id="LFZO01000390">
    <property type="protein sequence ID" value="KXT08933.1"/>
    <property type="molecule type" value="Genomic_DNA"/>
</dbReference>
<dbReference type="AlphaFoldDB" id="A0A139I2K3"/>
<dbReference type="PANTHER" id="PTHR24148:SF64">
    <property type="entry name" value="HETEROKARYON INCOMPATIBILITY DOMAIN-CONTAINING PROTEIN"/>
    <property type="match status" value="1"/>
</dbReference>
<reference evidence="2 3" key="1">
    <citation type="submission" date="2015-07" db="EMBL/GenBank/DDBJ databases">
        <title>Comparative genomics of the Sigatoka disease complex on banana suggests a link between parallel evolutionary changes in Pseudocercospora fijiensis and Pseudocercospora eumusae and increased virulence on the banana host.</title>
        <authorList>
            <person name="Chang T.-C."/>
            <person name="Salvucci A."/>
            <person name="Crous P.W."/>
            <person name="Stergiopoulos I."/>
        </authorList>
    </citation>
    <scope>NUCLEOTIDE SEQUENCE [LARGE SCALE GENOMIC DNA]</scope>
    <source>
        <strain evidence="2 3">CBS 116634</strain>
    </source>
</reference>
<evidence type="ECO:0000313" key="3">
    <source>
        <dbReference type="Proteomes" id="UP000073492"/>
    </source>
</evidence>
<dbReference type="PANTHER" id="PTHR24148">
    <property type="entry name" value="ANKYRIN REPEAT DOMAIN-CONTAINING PROTEIN 39 HOMOLOG-RELATED"/>
    <property type="match status" value="1"/>
</dbReference>
<evidence type="ECO:0000313" key="2">
    <source>
        <dbReference type="EMBL" id="KXT08933.1"/>
    </source>
</evidence>
<dbReference type="InterPro" id="IPR052895">
    <property type="entry name" value="HetReg/Transcr_Mod"/>
</dbReference>
<comment type="caution">
    <text evidence="2">The sequence shown here is derived from an EMBL/GenBank/DDBJ whole genome shotgun (WGS) entry which is preliminary data.</text>
</comment>
<name>A0A139I2K3_9PEZI</name>